<dbReference type="Proteomes" id="UP000595917">
    <property type="component" value="Chromosome"/>
</dbReference>
<dbReference type="KEGG" id="bhc:JFL75_06200"/>
<dbReference type="Pfam" id="PF21447">
    <property type="entry name" value="Ppx-GppA_III"/>
    <property type="match status" value="1"/>
</dbReference>
<protein>
    <submittedName>
        <fullName evidence="3">HD domain-containing protein</fullName>
    </submittedName>
</protein>
<feature type="domain" description="Ppx/GppA phosphatase C-terminal" evidence="2">
    <location>
        <begin position="329"/>
        <end position="471"/>
    </location>
</feature>
<dbReference type="InterPro" id="IPR043129">
    <property type="entry name" value="ATPase_NBD"/>
</dbReference>
<dbReference type="EMBL" id="CP067089">
    <property type="protein sequence ID" value="QQO10502.1"/>
    <property type="molecule type" value="Genomic_DNA"/>
</dbReference>
<feature type="domain" description="Ppx/GppA phosphatase N-terminal" evidence="1">
    <location>
        <begin position="31"/>
        <end position="310"/>
    </location>
</feature>
<dbReference type="SUPFAM" id="SSF53067">
    <property type="entry name" value="Actin-like ATPase domain"/>
    <property type="match status" value="2"/>
</dbReference>
<dbReference type="InterPro" id="IPR050273">
    <property type="entry name" value="GppA/Ppx_hydrolase"/>
</dbReference>
<keyword evidence="4" id="KW-1185">Reference proteome</keyword>
<dbReference type="GO" id="GO:0016462">
    <property type="term" value="F:pyrophosphatase activity"/>
    <property type="evidence" value="ECO:0007669"/>
    <property type="project" value="TreeGrafter"/>
</dbReference>
<evidence type="ECO:0000259" key="2">
    <source>
        <dbReference type="Pfam" id="PF21447"/>
    </source>
</evidence>
<organism evidence="3 4">
    <name type="scientific">Breznakiella homolactica</name>
    <dbReference type="NCBI Taxonomy" id="2798577"/>
    <lineage>
        <taxon>Bacteria</taxon>
        <taxon>Pseudomonadati</taxon>
        <taxon>Spirochaetota</taxon>
        <taxon>Spirochaetia</taxon>
        <taxon>Spirochaetales</taxon>
        <taxon>Breznakiellaceae</taxon>
        <taxon>Breznakiella</taxon>
    </lineage>
</organism>
<dbReference type="Gene3D" id="1.10.3210.10">
    <property type="entry name" value="Hypothetical protein af1432"/>
    <property type="match status" value="1"/>
</dbReference>
<dbReference type="Pfam" id="PF02541">
    <property type="entry name" value="Ppx-GppA"/>
    <property type="match status" value="1"/>
</dbReference>
<dbReference type="AlphaFoldDB" id="A0A7T8BBF3"/>
<dbReference type="InterPro" id="IPR048950">
    <property type="entry name" value="Ppx_GppA_C"/>
</dbReference>
<dbReference type="InterPro" id="IPR003695">
    <property type="entry name" value="Ppx_GppA_N"/>
</dbReference>
<dbReference type="CDD" id="cd24006">
    <property type="entry name" value="ASKHA_NBD_PPX_GppA"/>
    <property type="match status" value="1"/>
</dbReference>
<gene>
    <name evidence="3" type="ORF">JFL75_06200</name>
</gene>
<proteinExistence type="predicted"/>
<dbReference type="Gene3D" id="3.30.420.150">
    <property type="entry name" value="Exopolyphosphatase. Domain 2"/>
    <property type="match status" value="1"/>
</dbReference>
<accession>A0A7T8BBF3</accession>
<evidence type="ECO:0000313" key="4">
    <source>
        <dbReference type="Proteomes" id="UP000595917"/>
    </source>
</evidence>
<dbReference type="InterPro" id="IPR003607">
    <property type="entry name" value="HD/PDEase_dom"/>
</dbReference>
<dbReference type="SUPFAM" id="SSF109604">
    <property type="entry name" value="HD-domain/PDEase-like"/>
    <property type="match status" value="1"/>
</dbReference>
<dbReference type="PANTHER" id="PTHR30005">
    <property type="entry name" value="EXOPOLYPHOSPHATASE"/>
    <property type="match status" value="1"/>
</dbReference>
<dbReference type="CDD" id="cd00077">
    <property type="entry name" value="HDc"/>
    <property type="match status" value="1"/>
</dbReference>
<evidence type="ECO:0000259" key="1">
    <source>
        <dbReference type="Pfam" id="PF02541"/>
    </source>
</evidence>
<dbReference type="Gene3D" id="3.30.420.40">
    <property type="match status" value="1"/>
</dbReference>
<dbReference type="RefSeq" id="WP_215627806.1">
    <property type="nucleotide sequence ID" value="NZ_CP067089.2"/>
</dbReference>
<name>A0A7T8BBF3_9SPIR</name>
<reference evidence="3" key="1">
    <citation type="submission" date="2021-01" db="EMBL/GenBank/DDBJ databases">
        <title>Description of Breznakiella homolactica.</title>
        <authorList>
            <person name="Song Y."/>
            <person name="Brune A."/>
        </authorList>
    </citation>
    <scope>NUCLEOTIDE SEQUENCE</scope>
    <source>
        <strain evidence="3">RmG30</strain>
    </source>
</reference>
<dbReference type="PANTHER" id="PTHR30005:SF0">
    <property type="entry name" value="RETROGRADE REGULATION PROTEIN 2"/>
    <property type="match status" value="1"/>
</dbReference>
<evidence type="ECO:0000313" key="3">
    <source>
        <dbReference type="EMBL" id="QQO10502.1"/>
    </source>
</evidence>
<sequence length="512" mass="57865">MNAKNQLAAILEIGSTGIRLLVAEIYGNDTWHILDRAGRPVSLGRDVFTSGQVSRESFMECLSVLQNFRELIAGWGVADDDIHVIATSALRAAKNRDMIVDRVRQETGFRISIVEGIEENRLMYLAVRFALKNDFPLFWRANSLIIDVGGGSTELMLLRRGKMVAAHSLRLGTILVDQQSRLATGSAVFQERYLNENVRNTAELLRSEMDLSYVRTFVAAGSDARMVARNIGWEFNENCWIADRTAFIKFIEKISSYSVEECVKKLKIPYVDAEGIIPGLLIYKLFLERTAANRLIVPTVSIREGMLINLTAQVDPEIQEEFFSQVIASAMNLGRKYRYDEAHNRHVASLSLVLFDALVQEHGMGRRDRLLLEVAAILHDIGMFIRSSGHHRHGQYIVANSEVFGLHKDELSIVSNVVRYHRSELPSETDIDYIALQREERVLVQKMAAILRVADALDRGHSQQIKSITVERRNDMVFITPSGVHDTSLERIGLEEKGNLFENVFGYKIMLA</sequence>